<reference evidence="4" key="1">
    <citation type="submission" date="2019-06" db="EMBL/GenBank/DDBJ databases">
        <title>Gordonia isolated from sludge of a wastewater treatment plant.</title>
        <authorList>
            <person name="Tamura T."/>
            <person name="Aoyama K."/>
            <person name="Kang Y."/>
            <person name="Saito S."/>
            <person name="Akiyama N."/>
            <person name="Yazawa K."/>
            <person name="Gonoi T."/>
            <person name="Mikami Y."/>
        </authorList>
    </citation>
    <scope>NUCLEOTIDE SEQUENCE [LARGE SCALE GENOMIC DNA]</scope>
    <source>
        <strain evidence="4">NBRC 107697</strain>
    </source>
</reference>
<accession>A0A7I9V0T0</accession>
<dbReference type="EMBL" id="BJOU01000008">
    <property type="protein sequence ID" value="GED98733.1"/>
    <property type="molecule type" value="Genomic_DNA"/>
</dbReference>
<feature type="transmembrane region" description="Helical" evidence="1">
    <location>
        <begin position="17"/>
        <end position="40"/>
    </location>
</feature>
<dbReference type="RefSeq" id="WP_161928127.1">
    <property type="nucleotide sequence ID" value="NZ_BJOU01000008.1"/>
</dbReference>
<evidence type="ECO:0000313" key="4">
    <source>
        <dbReference type="Proteomes" id="UP000444980"/>
    </source>
</evidence>
<keyword evidence="1" id="KW-1133">Transmembrane helix</keyword>
<evidence type="ECO:0000313" key="3">
    <source>
        <dbReference type="EMBL" id="GED98733.1"/>
    </source>
</evidence>
<name>A0A7I9V0T0_9ACTN</name>
<feature type="domain" description="Mce/MlaD" evidence="2">
    <location>
        <begin position="48"/>
        <end position="122"/>
    </location>
</feature>
<evidence type="ECO:0000256" key="1">
    <source>
        <dbReference type="SAM" id="Phobius"/>
    </source>
</evidence>
<proteinExistence type="predicted"/>
<keyword evidence="1" id="KW-0472">Membrane</keyword>
<protein>
    <recommendedName>
        <fullName evidence="2">Mce/MlaD domain-containing protein</fullName>
    </recommendedName>
</protein>
<dbReference type="Proteomes" id="UP000444980">
    <property type="component" value="Unassembled WGS sequence"/>
</dbReference>
<keyword evidence="4" id="KW-1185">Reference proteome</keyword>
<organism evidence="3 4">
    <name type="scientific">Gordonia crocea</name>
    <dbReference type="NCBI Taxonomy" id="589162"/>
    <lineage>
        <taxon>Bacteria</taxon>
        <taxon>Bacillati</taxon>
        <taxon>Actinomycetota</taxon>
        <taxon>Actinomycetes</taxon>
        <taxon>Mycobacteriales</taxon>
        <taxon>Gordoniaceae</taxon>
        <taxon>Gordonia</taxon>
    </lineage>
</organism>
<evidence type="ECO:0000259" key="2">
    <source>
        <dbReference type="Pfam" id="PF02470"/>
    </source>
</evidence>
<comment type="caution">
    <text evidence="3">The sequence shown here is derived from an EMBL/GenBank/DDBJ whole genome shotgun (WGS) entry which is preliminary data.</text>
</comment>
<dbReference type="GO" id="GO:0005576">
    <property type="term" value="C:extracellular region"/>
    <property type="evidence" value="ECO:0007669"/>
    <property type="project" value="TreeGrafter"/>
</dbReference>
<dbReference type="OrthoDB" id="4368574at2"/>
<gene>
    <name evidence="3" type="ORF">nbrc107697_27720</name>
</gene>
<dbReference type="InterPro" id="IPR052336">
    <property type="entry name" value="MlaD_Phospholipid_Transporter"/>
</dbReference>
<dbReference type="PANTHER" id="PTHR33371">
    <property type="entry name" value="INTERMEMBRANE PHOSPHOLIPID TRANSPORT SYSTEM BINDING PROTEIN MLAD-RELATED"/>
    <property type="match status" value="1"/>
</dbReference>
<dbReference type="Pfam" id="PF02470">
    <property type="entry name" value="MlaD"/>
    <property type="match status" value="1"/>
</dbReference>
<sequence length="330" mass="35867">MTHPRRFLGLSPVTRELIFNVVVFVTVVSVCAVYLAVAVYRWNPLEKTSTVSMAVRDTNLILDGTGVFVSGVRVGRVSQVELTPDGATVRLTYPADLKIPVNTPLQIGMQSALGEPFLNFTPTATAGPYLRDGDVVAVRNIAEPESIPGIFDQMQNMMAVVAVDPLAKVLRTAWIALEGTDEAAGRISDGTRLIAGILASRTPQIRAMFEATQRYNQNLVWAVGSVPKFLESWSKIFGNYTYVLHGAGVLVNQGHLYENLSGVVDPFLQRLTVYLEKILPPTMDALGPIMPVITALNQTIPQINLSEFLSDALQLFGAGNGMRVVVTPVK</sequence>
<dbReference type="InterPro" id="IPR003399">
    <property type="entry name" value="Mce/MlaD"/>
</dbReference>
<keyword evidence="1" id="KW-0812">Transmembrane</keyword>
<dbReference type="AlphaFoldDB" id="A0A7I9V0T0"/>
<dbReference type="PANTHER" id="PTHR33371:SF16">
    <property type="entry name" value="MCE-FAMILY PROTEIN MCE3F"/>
    <property type="match status" value="1"/>
</dbReference>